<dbReference type="Proteomes" id="UP000234323">
    <property type="component" value="Unassembled WGS sequence"/>
</dbReference>
<dbReference type="VEuPathDB" id="FungiDB:FUN_011723"/>
<dbReference type="EMBL" id="LLXI01001444">
    <property type="protein sequence ID" value="PKY53712.1"/>
    <property type="molecule type" value="Genomic_DNA"/>
</dbReference>
<sequence length="234" mass="26869">MLCLLLIAIQNDNQSFKLTDADLNDVIGNNNVNVDVNFQIESTNLKEPTSGFGITEWNSSNTSKILTDVMEKLHTCFLNTLEEYEIMNKDAEKRPVFRFIHEEHTSSKSSCSVVTNARGIYLIVVIVVAPSDSQRVIKRQQGLMDAKQLKEQFRLANINNEKVRRRPVMDLQEEMLQQDLRSVGCYDDVDIDDCEYLVIEELSEEEMDEQSSNQQQTSVYKSLLYIMVQVMPCV</sequence>
<gene>
    <name evidence="1" type="ORF">RhiirA4_472074</name>
</gene>
<accession>A0A2I1H4A7</accession>
<name>A0A2I1H4A7_9GLOM</name>
<comment type="caution">
    <text evidence="1">The sequence shown here is derived from an EMBL/GenBank/DDBJ whole genome shotgun (WGS) entry which is preliminary data.</text>
</comment>
<keyword evidence="2" id="KW-1185">Reference proteome</keyword>
<protein>
    <submittedName>
        <fullName evidence="1">Uncharacterized protein</fullName>
    </submittedName>
</protein>
<reference evidence="1 2" key="1">
    <citation type="submission" date="2015-10" db="EMBL/GenBank/DDBJ databases">
        <title>Genome analyses suggest a sexual origin of heterokaryosis in a supposedly ancient asexual fungus.</title>
        <authorList>
            <person name="Ropars J."/>
            <person name="Sedzielewska K."/>
            <person name="Noel J."/>
            <person name="Charron P."/>
            <person name="Farinelli L."/>
            <person name="Marton T."/>
            <person name="Kruger M."/>
            <person name="Pelin A."/>
            <person name="Brachmann A."/>
            <person name="Corradi N."/>
        </authorList>
    </citation>
    <scope>NUCLEOTIDE SEQUENCE [LARGE SCALE GENOMIC DNA]</scope>
    <source>
        <strain evidence="1 2">A4</strain>
    </source>
</reference>
<proteinExistence type="predicted"/>
<dbReference type="AlphaFoldDB" id="A0A2I1H4A7"/>
<evidence type="ECO:0000313" key="2">
    <source>
        <dbReference type="Proteomes" id="UP000234323"/>
    </source>
</evidence>
<organism evidence="1 2">
    <name type="scientific">Rhizophagus irregularis</name>
    <dbReference type="NCBI Taxonomy" id="588596"/>
    <lineage>
        <taxon>Eukaryota</taxon>
        <taxon>Fungi</taxon>
        <taxon>Fungi incertae sedis</taxon>
        <taxon>Mucoromycota</taxon>
        <taxon>Glomeromycotina</taxon>
        <taxon>Glomeromycetes</taxon>
        <taxon>Glomerales</taxon>
        <taxon>Glomeraceae</taxon>
        <taxon>Rhizophagus</taxon>
    </lineage>
</organism>
<evidence type="ECO:0000313" key="1">
    <source>
        <dbReference type="EMBL" id="PKY53712.1"/>
    </source>
</evidence>
<dbReference type="VEuPathDB" id="FungiDB:RhiirFUN_016729"/>
<dbReference type="VEuPathDB" id="FungiDB:RhiirA1_457420"/>